<dbReference type="InterPro" id="IPR001810">
    <property type="entry name" value="F-box_dom"/>
</dbReference>
<evidence type="ECO:0000313" key="3">
    <source>
        <dbReference type="Proteomes" id="UP000288716"/>
    </source>
</evidence>
<accession>A0A443S181</accession>
<proteinExistence type="predicted"/>
<protein>
    <recommendedName>
        <fullName evidence="1">F-box domain-containing protein</fullName>
    </recommendedName>
</protein>
<dbReference type="AlphaFoldDB" id="A0A443S181"/>
<feature type="domain" description="F-box" evidence="1">
    <location>
        <begin position="15"/>
        <end position="76"/>
    </location>
</feature>
<sequence length="282" mass="32671">MHSVALKPESQRADCFDFEMLPNEMKTEVLSKLDENELLNCRLVSQKWKCHSDYTLRKRRISLCIHRGYSRTFREFVILRRNVGERYPNMPKSKQSFEFICSMFPYTREVIVLCTQTDNGNSEIRDMLNVCRERLKRVEVLKICDETLTAEDCCLLGATFPYLKHITLDSLQLSNEIVSKLLHSLTYVTSVQLYAMQDISDVCFNGVANRIEKLVWSHNDIQAFTGKQKFAKLTSLTLVNTRLGELWSDVLPNLKIIKIKGTTIDNFDAICFQNLTIVALKH</sequence>
<dbReference type="SMART" id="SM00256">
    <property type="entry name" value="FBOX"/>
    <property type="match status" value="1"/>
</dbReference>
<dbReference type="Gene3D" id="3.80.10.10">
    <property type="entry name" value="Ribonuclease Inhibitor"/>
    <property type="match status" value="1"/>
</dbReference>
<comment type="caution">
    <text evidence="2">The sequence shown here is derived from an EMBL/GenBank/DDBJ whole genome shotgun (WGS) entry which is preliminary data.</text>
</comment>
<dbReference type="SUPFAM" id="SSF52047">
    <property type="entry name" value="RNI-like"/>
    <property type="match status" value="1"/>
</dbReference>
<dbReference type="EMBL" id="NCKV01012860">
    <property type="protein sequence ID" value="RWS21307.1"/>
    <property type="molecule type" value="Genomic_DNA"/>
</dbReference>
<feature type="non-terminal residue" evidence="2">
    <location>
        <position position="282"/>
    </location>
</feature>
<name>A0A443S181_9ACAR</name>
<dbReference type="InterPro" id="IPR032675">
    <property type="entry name" value="LRR_dom_sf"/>
</dbReference>
<dbReference type="Gene3D" id="1.20.1280.50">
    <property type="match status" value="1"/>
</dbReference>
<dbReference type="Pfam" id="PF00646">
    <property type="entry name" value="F-box"/>
    <property type="match status" value="1"/>
</dbReference>
<dbReference type="Proteomes" id="UP000288716">
    <property type="component" value="Unassembled WGS sequence"/>
</dbReference>
<gene>
    <name evidence="2" type="ORF">B4U80_14161</name>
</gene>
<organism evidence="2 3">
    <name type="scientific">Leptotrombidium deliense</name>
    <dbReference type="NCBI Taxonomy" id="299467"/>
    <lineage>
        <taxon>Eukaryota</taxon>
        <taxon>Metazoa</taxon>
        <taxon>Ecdysozoa</taxon>
        <taxon>Arthropoda</taxon>
        <taxon>Chelicerata</taxon>
        <taxon>Arachnida</taxon>
        <taxon>Acari</taxon>
        <taxon>Acariformes</taxon>
        <taxon>Trombidiformes</taxon>
        <taxon>Prostigmata</taxon>
        <taxon>Anystina</taxon>
        <taxon>Parasitengona</taxon>
        <taxon>Trombiculoidea</taxon>
        <taxon>Trombiculidae</taxon>
        <taxon>Leptotrombidium</taxon>
    </lineage>
</organism>
<reference evidence="2 3" key="1">
    <citation type="journal article" date="2018" name="Gigascience">
        <title>Genomes of trombidid mites reveal novel predicted allergens and laterally-transferred genes associated with secondary metabolism.</title>
        <authorList>
            <person name="Dong X."/>
            <person name="Chaisiri K."/>
            <person name="Xia D."/>
            <person name="Armstrong S.D."/>
            <person name="Fang Y."/>
            <person name="Donnelly M.J."/>
            <person name="Kadowaki T."/>
            <person name="McGarry J.W."/>
            <person name="Darby A.C."/>
            <person name="Makepeace B.L."/>
        </authorList>
    </citation>
    <scope>NUCLEOTIDE SEQUENCE [LARGE SCALE GENOMIC DNA]</scope>
    <source>
        <strain evidence="2">UoL-UT</strain>
    </source>
</reference>
<dbReference type="VEuPathDB" id="VectorBase:LDEU010733"/>
<dbReference type="SUPFAM" id="SSF81383">
    <property type="entry name" value="F-box domain"/>
    <property type="match status" value="1"/>
</dbReference>
<evidence type="ECO:0000313" key="2">
    <source>
        <dbReference type="EMBL" id="RWS21307.1"/>
    </source>
</evidence>
<dbReference type="PROSITE" id="PS50181">
    <property type="entry name" value="FBOX"/>
    <property type="match status" value="1"/>
</dbReference>
<evidence type="ECO:0000259" key="1">
    <source>
        <dbReference type="PROSITE" id="PS50181"/>
    </source>
</evidence>
<keyword evidence="3" id="KW-1185">Reference proteome</keyword>
<dbReference type="InterPro" id="IPR036047">
    <property type="entry name" value="F-box-like_dom_sf"/>
</dbReference>